<protein>
    <submittedName>
        <fullName evidence="1">Uncharacterized protein</fullName>
    </submittedName>
</protein>
<dbReference type="EMBL" id="AMZH03000582">
    <property type="protein sequence ID" value="RRT82998.1"/>
    <property type="molecule type" value="Genomic_DNA"/>
</dbReference>
<organism evidence="1 2">
    <name type="scientific">Ensete ventricosum</name>
    <name type="common">Abyssinian banana</name>
    <name type="synonym">Musa ensete</name>
    <dbReference type="NCBI Taxonomy" id="4639"/>
    <lineage>
        <taxon>Eukaryota</taxon>
        <taxon>Viridiplantae</taxon>
        <taxon>Streptophyta</taxon>
        <taxon>Embryophyta</taxon>
        <taxon>Tracheophyta</taxon>
        <taxon>Spermatophyta</taxon>
        <taxon>Magnoliopsida</taxon>
        <taxon>Liliopsida</taxon>
        <taxon>Zingiberales</taxon>
        <taxon>Musaceae</taxon>
        <taxon>Ensete</taxon>
    </lineage>
</organism>
<gene>
    <name evidence="1" type="ORF">B296_00007697</name>
</gene>
<dbReference type="AlphaFoldDB" id="A0A427B3E3"/>
<proteinExistence type="predicted"/>
<reference evidence="1 2" key="1">
    <citation type="journal article" date="2014" name="Agronomy (Basel)">
        <title>A Draft Genome Sequence for Ensete ventricosum, the Drought-Tolerant Tree Against Hunger.</title>
        <authorList>
            <person name="Harrison J."/>
            <person name="Moore K.A."/>
            <person name="Paszkiewicz K."/>
            <person name="Jones T."/>
            <person name="Grant M."/>
            <person name="Ambacheew D."/>
            <person name="Muzemil S."/>
            <person name="Studholme D.J."/>
        </authorList>
    </citation>
    <scope>NUCLEOTIDE SEQUENCE [LARGE SCALE GENOMIC DNA]</scope>
</reference>
<evidence type="ECO:0000313" key="2">
    <source>
        <dbReference type="Proteomes" id="UP000287651"/>
    </source>
</evidence>
<comment type="caution">
    <text evidence="1">The sequence shown here is derived from an EMBL/GenBank/DDBJ whole genome shotgun (WGS) entry which is preliminary data.</text>
</comment>
<evidence type="ECO:0000313" key="1">
    <source>
        <dbReference type="EMBL" id="RRT82998.1"/>
    </source>
</evidence>
<accession>A0A427B3E3</accession>
<sequence>MTKTSRWRIGSHGDRDKEELLQGLDGAGRLFSPVSVSLSLSPSSPSVGPPRASQYLSRVLYLEGDESMPLLRL</sequence>
<name>A0A427B3E3_ENSVE</name>
<dbReference type="Proteomes" id="UP000287651">
    <property type="component" value="Unassembled WGS sequence"/>
</dbReference>